<proteinExistence type="predicted"/>
<feature type="transmembrane region" description="Helical" evidence="1">
    <location>
        <begin position="269"/>
        <end position="287"/>
    </location>
</feature>
<evidence type="ECO:0000256" key="1">
    <source>
        <dbReference type="SAM" id="Phobius"/>
    </source>
</evidence>
<dbReference type="AlphaFoldDB" id="A0A075R236"/>
<keyword evidence="1" id="KW-1133">Transmembrane helix</keyword>
<evidence type="ECO:0000313" key="2">
    <source>
        <dbReference type="EMBL" id="AIG26647.1"/>
    </source>
</evidence>
<feature type="transmembrane region" description="Helical" evidence="1">
    <location>
        <begin position="83"/>
        <end position="109"/>
    </location>
</feature>
<dbReference type="PANTHER" id="PTHR35007">
    <property type="entry name" value="INTEGRAL MEMBRANE PROTEIN-RELATED"/>
    <property type="match status" value="1"/>
</dbReference>
<protein>
    <submittedName>
        <fullName evidence="2">Flp pilus assembly protein TadB</fullName>
    </submittedName>
</protein>
<evidence type="ECO:0000313" key="3">
    <source>
        <dbReference type="Proteomes" id="UP000005850"/>
    </source>
</evidence>
<dbReference type="eggNOG" id="COG4965">
    <property type="taxonomic scope" value="Bacteria"/>
</dbReference>
<accession>A0A075R236</accession>
<dbReference type="RefSeq" id="WP_003337545.1">
    <property type="nucleotide sequence ID" value="NZ_CP007806.1"/>
</dbReference>
<dbReference type="PANTHER" id="PTHR35007:SF1">
    <property type="entry name" value="PILUS ASSEMBLY PROTEIN"/>
    <property type="match status" value="1"/>
</dbReference>
<keyword evidence="1" id="KW-0472">Membrane</keyword>
<name>A0A075R236_BRELA</name>
<keyword evidence="3" id="KW-1185">Reference proteome</keyword>
<dbReference type="HOGENOM" id="CLU_935884_0_0_9"/>
<dbReference type="STRING" id="1042163.BRLA_c023260"/>
<keyword evidence="1" id="KW-0812">Transmembrane</keyword>
<dbReference type="KEGG" id="blr:BRLA_c023260"/>
<feature type="transmembrane region" description="Helical" evidence="1">
    <location>
        <begin position="240"/>
        <end position="257"/>
    </location>
</feature>
<sequence>MIYFIIGTFLLFLVFTEIANRLKKKPLSILISQREESERHISAEEKKKKINSSFSVRAQRVNWQISKGYQQGWFIIGTISGSVGYAICSNVLVLLAGITLGIMIPYILLRSKEEKFADELPLRAEQAINAIEQQMQADIPIFHAIKAAIPFMQSPLKEEYQKAINKVEQASIPLKKALEDIPHRLDINQLEYFHMIVEIAEETEEKARDIVRDASDMLRRQQKHTVRYHREVNGSKKESLYMFYLIVVMVASLHFMLPDNNPMAGGPIQMIMNVVVIGITGWTTWTYRKKLQAKNLF</sequence>
<reference evidence="2 3" key="1">
    <citation type="journal article" date="2011" name="J. Bacteriol.">
        <title>Genome sequence of Brevibacillus laterosporus LMG 15441, a pathogen of invertebrates.</title>
        <authorList>
            <person name="Djukic M."/>
            <person name="Poehlein A."/>
            <person name="Thurmer A."/>
            <person name="Daniel R."/>
        </authorList>
    </citation>
    <scope>NUCLEOTIDE SEQUENCE [LARGE SCALE GENOMIC DNA]</scope>
    <source>
        <strain evidence="2 3">LMG 15441</strain>
    </source>
</reference>
<gene>
    <name evidence="2" type="primary">tadB_3</name>
    <name evidence="2" type="ORF">BRLA_c023260</name>
</gene>
<dbReference type="EMBL" id="CP007806">
    <property type="protein sequence ID" value="AIG26647.1"/>
    <property type="molecule type" value="Genomic_DNA"/>
</dbReference>
<dbReference type="Proteomes" id="UP000005850">
    <property type="component" value="Chromosome"/>
</dbReference>
<organism evidence="2 3">
    <name type="scientific">Brevibacillus laterosporus LMG 15441</name>
    <dbReference type="NCBI Taxonomy" id="1042163"/>
    <lineage>
        <taxon>Bacteria</taxon>
        <taxon>Bacillati</taxon>
        <taxon>Bacillota</taxon>
        <taxon>Bacilli</taxon>
        <taxon>Bacillales</taxon>
        <taxon>Paenibacillaceae</taxon>
        <taxon>Brevibacillus</taxon>
    </lineage>
</organism>